<dbReference type="AlphaFoldDB" id="E1ZQD7"/>
<dbReference type="PANTHER" id="PTHR11214:SF85">
    <property type="entry name" value="BETA-1,3-GALACTOSYLTRANSFERASE 12-RELATED"/>
    <property type="match status" value="1"/>
</dbReference>
<dbReference type="STRING" id="554065.E1ZQD7"/>
<evidence type="ECO:0000313" key="13">
    <source>
        <dbReference type="Proteomes" id="UP000008141"/>
    </source>
</evidence>
<evidence type="ECO:0000313" key="12">
    <source>
        <dbReference type="EMBL" id="EFN52007.1"/>
    </source>
</evidence>
<dbReference type="OMA" id="RQDLFRM"/>
<evidence type="ECO:0000256" key="11">
    <source>
        <dbReference type="RuleBase" id="RU363063"/>
    </source>
</evidence>
<keyword evidence="10" id="KW-0472">Membrane</keyword>
<keyword evidence="6" id="KW-0812">Transmembrane</keyword>
<evidence type="ECO:0000256" key="2">
    <source>
        <dbReference type="ARBA" id="ARBA00004922"/>
    </source>
</evidence>
<dbReference type="GeneID" id="17351424"/>
<comment type="cofactor">
    <cofactor evidence="11">
        <name>Mn(2+)</name>
        <dbReference type="ChEBI" id="CHEBI:29035"/>
    </cofactor>
</comment>
<dbReference type="RefSeq" id="XP_005844109.1">
    <property type="nucleotide sequence ID" value="XM_005844047.1"/>
</dbReference>
<dbReference type="FunCoup" id="E1ZQD7">
    <property type="interactions" value="1213"/>
</dbReference>
<dbReference type="GO" id="GO:0000139">
    <property type="term" value="C:Golgi membrane"/>
    <property type="evidence" value="ECO:0007669"/>
    <property type="project" value="UniProtKB-SubCell"/>
</dbReference>
<dbReference type="Pfam" id="PF01762">
    <property type="entry name" value="Galactosyl_T"/>
    <property type="match status" value="1"/>
</dbReference>
<sequence>QAKYNYEARRKALRATWLPSSQQELDRLQGEQRILVRFVIGHSADAEQEAALNAEEAQHRDFVRLNLTEGYANLPTKTLAFLRAVTTQYDPQYIVKIDDDVYLRLDRLPHAVQQWHDIRADYVGCMKTGQIIKSPRYRWYEPQHAVLGGASYFTHAWGSVYVLSGRVALDLAAMRDGSLRHFANEDVTIGSWLLAFNATHYDDRRLCETNCTASSLAVYDMPVCAG</sequence>
<evidence type="ECO:0000256" key="5">
    <source>
        <dbReference type="ARBA" id="ARBA00022679"/>
    </source>
</evidence>
<keyword evidence="11" id="KW-0464">Manganese</keyword>
<keyword evidence="8" id="KW-1133">Transmembrane helix</keyword>
<dbReference type="EMBL" id="GL433859">
    <property type="protein sequence ID" value="EFN52007.1"/>
    <property type="molecule type" value="Genomic_DNA"/>
</dbReference>
<dbReference type="PANTHER" id="PTHR11214">
    <property type="entry name" value="BETA-1,3-N-ACETYLGLUCOSAMINYLTRANSFERASE"/>
    <property type="match status" value="1"/>
</dbReference>
<evidence type="ECO:0000256" key="3">
    <source>
        <dbReference type="ARBA" id="ARBA00008661"/>
    </source>
</evidence>
<gene>
    <name evidence="12" type="ORF">CHLNCDRAFT_10529</name>
</gene>
<dbReference type="InterPro" id="IPR002659">
    <property type="entry name" value="Glyco_trans_31"/>
</dbReference>
<keyword evidence="13" id="KW-1185">Reference proteome</keyword>
<dbReference type="Proteomes" id="UP000008141">
    <property type="component" value="Unassembled WGS sequence"/>
</dbReference>
<evidence type="ECO:0000256" key="9">
    <source>
        <dbReference type="ARBA" id="ARBA00023034"/>
    </source>
</evidence>
<evidence type="ECO:0000256" key="7">
    <source>
        <dbReference type="ARBA" id="ARBA00022968"/>
    </source>
</evidence>
<accession>E1ZQD7</accession>
<evidence type="ECO:0000256" key="4">
    <source>
        <dbReference type="ARBA" id="ARBA00022676"/>
    </source>
</evidence>
<dbReference type="UniPathway" id="UPA00378"/>
<dbReference type="KEGG" id="cvr:CHLNCDRAFT_10529"/>
<dbReference type="Gene3D" id="3.90.550.50">
    <property type="match status" value="1"/>
</dbReference>
<dbReference type="eggNOG" id="KOG2288">
    <property type="taxonomic scope" value="Eukaryota"/>
</dbReference>
<protein>
    <recommendedName>
        <fullName evidence="11">Hexosyltransferase</fullName>
        <ecNumber evidence="11">2.4.1.-</ecNumber>
    </recommendedName>
</protein>
<evidence type="ECO:0000256" key="1">
    <source>
        <dbReference type="ARBA" id="ARBA00004323"/>
    </source>
</evidence>
<dbReference type="GO" id="GO:0008378">
    <property type="term" value="F:galactosyltransferase activity"/>
    <property type="evidence" value="ECO:0007669"/>
    <property type="project" value="TreeGrafter"/>
</dbReference>
<comment type="similarity">
    <text evidence="3 11">Belongs to the glycosyltransferase 31 family.</text>
</comment>
<feature type="non-terminal residue" evidence="12">
    <location>
        <position position="226"/>
    </location>
</feature>
<evidence type="ECO:0000256" key="10">
    <source>
        <dbReference type="ARBA" id="ARBA00023136"/>
    </source>
</evidence>
<comment type="subcellular location">
    <subcellularLocation>
        <location evidence="1 11">Golgi apparatus membrane</location>
        <topology evidence="1 11">Single-pass type II membrane protein</topology>
    </subcellularLocation>
</comment>
<name>E1ZQD7_CHLVA</name>
<dbReference type="InParanoid" id="E1ZQD7"/>
<reference evidence="12 13" key="1">
    <citation type="journal article" date="2010" name="Plant Cell">
        <title>The Chlorella variabilis NC64A genome reveals adaptation to photosymbiosis, coevolution with viruses, and cryptic sex.</title>
        <authorList>
            <person name="Blanc G."/>
            <person name="Duncan G."/>
            <person name="Agarkova I."/>
            <person name="Borodovsky M."/>
            <person name="Gurnon J."/>
            <person name="Kuo A."/>
            <person name="Lindquist E."/>
            <person name="Lucas S."/>
            <person name="Pangilinan J."/>
            <person name="Polle J."/>
            <person name="Salamov A."/>
            <person name="Terry A."/>
            <person name="Yamada T."/>
            <person name="Dunigan D.D."/>
            <person name="Grigoriev I.V."/>
            <person name="Claverie J.M."/>
            <person name="Van Etten J.L."/>
        </authorList>
    </citation>
    <scope>NUCLEOTIDE SEQUENCE [LARGE SCALE GENOMIC DNA]</scope>
    <source>
        <strain evidence="12 13">NC64A</strain>
    </source>
</reference>
<keyword evidence="7" id="KW-0735">Signal-anchor</keyword>
<comment type="pathway">
    <text evidence="2">Protein modification; protein glycosylation.</text>
</comment>
<dbReference type="OrthoDB" id="592847at2759"/>
<keyword evidence="4 11" id="KW-0328">Glycosyltransferase</keyword>
<dbReference type="EC" id="2.4.1.-" evidence="11"/>
<evidence type="ECO:0000256" key="8">
    <source>
        <dbReference type="ARBA" id="ARBA00022989"/>
    </source>
</evidence>
<keyword evidence="9 11" id="KW-0333">Golgi apparatus</keyword>
<feature type="non-terminal residue" evidence="12">
    <location>
        <position position="1"/>
    </location>
</feature>
<organism evidence="13">
    <name type="scientific">Chlorella variabilis</name>
    <name type="common">Green alga</name>
    <dbReference type="NCBI Taxonomy" id="554065"/>
    <lineage>
        <taxon>Eukaryota</taxon>
        <taxon>Viridiplantae</taxon>
        <taxon>Chlorophyta</taxon>
        <taxon>core chlorophytes</taxon>
        <taxon>Trebouxiophyceae</taxon>
        <taxon>Chlorellales</taxon>
        <taxon>Chlorellaceae</taxon>
        <taxon>Chlorella clade</taxon>
        <taxon>Chlorella</taxon>
    </lineage>
</organism>
<proteinExistence type="inferred from homology"/>
<evidence type="ECO:0000256" key="6">
    <source>
        <dbReference type="ARBA" id="ARBA00022692"/>
    </source>
</evidence>
<keyword evidence="5" id="KW-0808">Transferase</keyword>